<dbReference type="Proteomes" id="UP001139450">
    <property type="component" value="Unassembled WGS sequence"/>
</dbReference>
<protein>
    <submittedName>
        <fullName evidence="2">RHS repeat-associated core domain-containing protein</fullName>
    </submittedName>
</protein>
<feature type="region of interest" description="Disordered" evidence="1">
    <location>
        <begin position="286"/>
        <end position="307"/>
    </location>
</feature>
<dbReference type="RefSeq" id="WP_245133352.1">
    <property type="nucleotide sequence ID" value="NZ_JALJEJ010000021.1"/>
</dbReference>
<reference evidence="2" key="1">
    <citation type="submission" date="2022-04" db="EMBL/GenBank/DDBJ databases">
        <title>Mucilaginibacter sp. RS28 isolated from freshwater.</title>
        <authorList>
            <person name="Ko S.-R."/>
        </authorList>
    </citation>
    <scope>NUCLEOTIDE SEQUENCE</scope>
    <source>
        <strain evidence="2">RS28</strain>
    </source>
</reference>
<evidence type="ECO:0000313" key="2">
    <source>
        <dbReference type="EMBL" id="MCJ8212101.1"/>
    </source>
</evidence>
<proteinExistence type="predicted"/>
<dbReference type="NCBIfam" id="TIGR03696">
    <property type="entry name" value="Rhs_assc_core"/>
    <property type="match status" value="1"/>
</dbReference>
<dbReference type="PANTHER" id="PTHR32305:SF15">
    <property type="entry name" value="PROTEIN RHSA-RELATED"/>
    <property type="match status" value="1"/>
</dbReference>
<dbReference type="AlphaFoldDB" id="A0A9X2BB64"/>
<dbReference type="InterPro" id="IPR022385">
    <property type="entry name" value="Rhs_assc_core"/>
</dbReference>
<dbReference type="Gene3D" id="2.180.10.10">
    <property type="entry name" value="RHS repeat-associated core"/>
    <property type="match status" value="1"/>
</dbReference>
<accession>A0A9X2BB64</accession>
<name>A0A9X2BB64_9SPHI</name>
<keyword evidence="3" id="KW-1185">Reference proteome</keyword>
<dbReference type="EMBL" id="JALJEJ010000021">
    <property type="protein sequence ID" value="MCJ8212101.1"/>
    <property type="molecule type" value="Genomic_DNA"/>
</dbReference>
<evidence type="ECO:0000256" key="1">
    <source>
        <dbReference type="SAM" id="MobiDB-lite"/>
    </source>
</evidence>
<comment type="caution">
    <text evidence="2">The sequence shown here is derived from an EMBL/GenBank/DDBJ whole genome shotgun (WGS) entry which is preliminary data.</text>
</comment>
<gene>
    <name evidence="2" type="ORF">MUY27_20480</name>
</gene>
<sequence length="463" mass="50730">MYNYAYSYDALKRIISGTSDEAFNESNIGYDYLGNILSLTRNPGGTNAYTYNGNRLTGISGFVNSSYVYDGNGNQTDDSGKGIHIDYNVLNLPKTITKSSTGEVMNNVWLSTGAKVRKSVGGLVRDYVGGIEYSNGSIELIQTEEGRAVPTGNGGFSYDYMLKDQLGNTRVLLKQDGTPLERNDYYPFGQQVYRQTNATTSPENRYKYNDKELQTELGLMQYDYGARFYDPVIGRWTSVDPLAEVSRRWSPYNYVTNNPIRKIDPDGMLDIDALFERLSNIDPLQKDRDRTALGDGSEIGDDEAPINHRYNLDNYDNELGTSQSSGVKSLIDAAVNKPERLAGGDDKNKKKKKDNKGERVDGKGFFDAAIGTFGGVAEIGTGLAAELETAGLSTGLVVDGYYSVVANGGRMVSYLTLNKKIGDIIPTNIRAIIGKLYDGTNGVSIFTVGKAQSVLGLAMMCYS</sequence>
<evidence type="ECO:0000313" key="3">
    <source>
        <dbReference type="Proteomes" id="UP001139450"/>
    </source>
</evidence>
<dbReference type="PANTHER" id="PTHR32305">
    <property type="match status" value="1"/>
</dbReference>
<organism evidence="2 3">
    <name type="scientific">Mucilaginibacter straminoryzae</name>
    <dbReference type="NCBI Taxonomy" id="2932774"/>
    <lineage>
        <taxon>Bacteria</taxon>
        <taxon>Pseudomonadati</taxon>
        <taxon>Bacteroidota</taxon>
        <taxon>Sphingobacteriia</taxon>
        <taxon>Sphingobacteriales</taxon>
        <taxon>Sphingobacteriaceae</taxon>
        <taxon>Mucilaginibacter</taxon>
    </lineage>
</organism>
<dbReference type="InterPro" id="IPR050708">
    <property type="entry name" value="T6SS_VgrG/RHS"/>
</dbReference>